<protein>
    <submittedName>
        <fullName evidence="1">Uncharacterized protein</fullName>
    </submittedName>
</protein>
<dbReference type="InterPro" id="IPR036689">
    <property type="entry name" value="ESAT-6-like_sf"/>
</dbReference>
<keyword evidence="2" id="KW-1185">Reference proteome</keyword>
<dbReference type="RefSeq" id="WP_271172615.1">
    <property type="nucleotide sequence ID" value="NZ_BSEJ01000003.1"/>
</dbReference>
<evidence type="ECO:0000313" key="2">
    <source>
        <dbReference type="Proteomes" id="UP001142462"/>
    </source>
</evidence>
<name>A0A9W6H276_9MICO</name>
<reference evidence="1" key="1">
    <citation type="journal article" date="2014" name="Int. J. Syst. Evol. Microbiol.">
        <title>Complete genome sequence of Corynebacterium casei LMG S-19264T (=DSM 44701T), isolated from a smear-ripened cheese.</title>
        <authorList>
            <consortium name="US DOE Joint Genome Institute (JGI-PGF)"/>
            <person name="Walter F."/>
            <person name="Albersmeier A."/>
            <person name="Kalinowski J."/>
            <person name="Ruckert C."/>
        </authorList>
    </citation>
    <scope>NUCLEOTIDE SEQUENCE</scope>
    <source>
        <strain evidence="1">VKM Ac-1020</strain>
    </source>
</reference>
<gene>
    <name evidence="1" type="ORF">GCM10017576_10320</name>
</gene>
<dbReference type="AlphaFoldDB" id="A0A9W6H276"/>
<sequence>MTDQQADPAELKALEQAMTELVGYCDALRSGASGFAYMLPNEWQGPAMQAFLGAFNSWALGAEAMRLSAEGLQKQVHAAQVAYETSADAMEDYWSTLAAALG</sequence>
<evidence type="ECO:0000313" key="1">
    <source>
        <dbReference type="EMBL" id="GLJ60903.1"/>
    </source>
</evidence>
<dbReference type="Proteomes" id="UP001142462">
    <property type="component" value="Unassembled WGS sequence"/>
</dbReference>
<reference evidence="1" key="2">
    <citation type="submission" date="2023-01" db="EMBL/GenBank/DDBJ databases">
        <authorList>
            <person name="Sun Q."/>
            <person name="Evtushenko L."/>
        </authorList>
    </citation>
    <scope>NUCLEOTIDE SEQUENCE</scope>
    <source>
        <strain evidence="1">VKM Ac-1020</strain>
    </source>
</reference>
<accession>A0A9W6H276</accession>
<dbReference type="EMBL" id="BSEJ01000003">
    <property type="protein sequence ID" value="GLJ60903.1"/>
    <property type="molecule type" value="Genomic_DNA"/>
</dbReference>
<dbReference type="Gene3D" id="1.10.287.1060">
    <property type="entry name" value="ESAT-6-like"/>
    <property type="match status" value="1"/>
</dbReference>
<dbReference type="SUPFAM" id="SSF140453">
    <property type="entry name" value="EsxAB dimer-like"/>
    <property type="match status" value="1"/>
</dbReference>
<organism evidence="1 2">
    <name type="scientific">Microbacterium barkeri</name>
    <dbReference type="NCBI Taxonomy" id="33917"/>
    <lineage>
        <taxon>Bacteria</taxon>
        <taxon>Bacillati</taxon>
        <taxon>Actinomycetota</taxon>
        <taxon>Actinomycetes</taxon>
        <taxon>Micrococcales</taxon>
        <taxon>Microbacteriaceae</taxon>
        <taxon>Microbacterium</taxon>
    </lineage>
</organism>
<proteinExistence type="predicted"/>
<comment type="caution">
    <text evidence="1">The sequence shown here is derived from an EMBL/GenBank/DDBJ whole genome shotgun (WGS) entry which is preliminary data.</text>
</comment>